<dbReference type="InterPro" id="IPR008279">
    <property type="entry name" value="PEP-util_enz_mobile_dom"/>
</dbReference>
<evidence type="ECO:0000256" key="14">
    <source>
        <dbReference type="ARBA" id="ARBA00022777"/>
    </source>
</evidence>
<evidence type="ECO:0000313" key="23">
    <source>
        <dbReference type="Proteomes" id="UP001652431"/>
    </source>
</evidence>
<keyword evidence="18" id="KW-0175">Coiled coil</keyword>
<dbReference type="InterPro" id="IPR008731">
    <property type="entry name" value="PTS_EIN"/>
</dbReference>
<dbReference type="InterPro" id="IPR015813">
    <property type="entry name" value="Pyrv/PenolPyrv_kinase-like_dom"/>
</dbReference>
<dbReference type="NCBIfam" id="TIGR01417">
    <property type="entry name" value="PTS_I_fam"/>
    <property type="match status" value="1"/>
</dbReference>
<dbReference type="InterPro" id="IPR024692">
    <property type="entry name" value="PTS_EI"/>
</dbReference>
<dbReference type="InterPro" id="IPR006318">
    <property type="entry name" value="PTS_EI-like"/>
</dbReference>
<keyword evidence="13 17" id="KW-0479">Metal-binding</keyword>
<gene>
    <name evidence="22" type="primary">ptsP</name>
    <name evidence="22" type="ORF">OCV99_08715</name>
</gene>
<evidence type="ECO:0000256" key="16">
    <source>
        <dbReference type="ARBA" id="ARBA00033235"/>
    </source>
</evidence>
<accession>A0ABT2RMI5</accession>
<evidence type="ECO:0000256" key="12">
    <source>
        <dbReference type="ARBA" id="ARBA00022683"/>
    </source>
</evidence>
<feature type="domain" description="PEP-utilising enzyme mobile" evidence="19">
    <location>
        <begin position="152"/>
        <end position="224"/>
    </location>
</feature>
<dbReference type="Pfam" id="PF05524">
    <property type="entry name" value="PEP-utilisers_N"/>
    <property type="match status" value="1"/>
</dbReference>
<comment type="function">
    <text evidence="3 17">General (non sugar-specific) component of the phosphoenolpyruvate-dependent sugar phosphotransferase system (sugar PTS). This major carbohydrate active-transport system catalyzes the phosphorylation of incoming sugar substrates concomitantly with their translocation across the cell membrane. Enzyme I transfers the phosphoryl group from phosphoenolpyruvate (PEP) to the phosphoryl carrier protein (HPr).</text>
</comment>
<dbReference type="GO" id="GO:0008965">
    <property type="term" value="F:phosphoenolpyruvate-protein phosphotransferase activity"/>
    <property type="evidence" value="ECO:0007669"/>
    <property type="project" value="UniProtKB-EC"/>
</dbReference>
<dbReference type="SUPFAM" id="SSF47831">
    <property type="entry name" value="Enzyme I of the PEP:sugar phosphotransferase system HPr-binding (sub)domain"/>
    <property type="match status" value="1"/>
</dbReference>
<dbReference type="SUPFAM" id="SSF51621">
    <property type="entry name" value="Phosphoenolpyruvate/pyruvate domain"/>
    <property type="match status" value="1"/>
</dbReference>
<dbReference type="InterPro" id="IPR000121">
    <property type="entry name" value="PEP_util_C"/>
</dbReference>
<evidence type="ECO:0000259" key="21">
    <source>
        <dbReference type="Pfam" id="PF05524"/>
    </source>
</evidence>
<evidence type="ECO:0000256" key="2">
    <source>
        <dbReference type="ARBA" id="ARBA00001946"/>
    </source>
</evidence>
<dbReference type="PANTHER" id="PTHR46244">
    <property type="entry name" value="PHOSPHOENOLPYRUVATE-PROTEIN PHOSPHOTRANSFERASE"/>
    <property type="match status" value="1"/>
</dbReference>
<organism evidence="22 23">
    <name type="scientific">Dorea acetigenes</name>
    <dbReference type="NCBI Taxonomy" id="2981787"/>
    <lineage>
        <taxon>Bacteria</taxon>
        <taxon>Bacillati</taxon>
        <taxon>Bacillota</taxon>
        <taxon>Clostridia</taxon>
        <taxon>Lachnospirales</taxon>
        <taxon>Lachnospiraceae</taxon>
        <taxon>Dorea</taxon>
    </lineage>
</organism>
<dbReference type="RefSeq" id="WP_158369806.1">
    <property type="nucleotide sequence ID" value="NZ_JAOQJU010000008.1"/>
</dbReference>
<protein>
    <recommendedName>
        <fullName evidence="7 17">Phosphoenolpyruvate-protein phosphotransferase</fullName>
        <ecNumber evidence="6 17">2.7.3.9</ecNumber>
    </recommendedName>
    <alternativeName>
        <fullName evidence="16 17">Phosphotransferase system, enzyme I</fullName>
    </alternativeName>
</protein>
<sequence>MITLTGKKVSEGIVMGRLVFYNRGEKEIRRFSVEDVNKETGRFQKARERAIAELQELCSDSEKGVGETNAMIFEIQQMLLEDGDFIDSITSIIKEERMNAEYAVKTGAEKFIENFGRQDTGYVRGHEADVRDVANRILQVLSRVRRGKMFLDEPFIMAAKDLYPSEAVMLDKAKALGFVTMYGSINSHTAVLARTRGIPSIIGLGEALKRDYNGKMVIIDGFEGKLYIEPDQTTLAQMKEKKKRNIKTVEALERLKGKDNVTQSGQRIDVCANIGSREDIESVLRNDANGIGLFRSEFIYMESNGKLPTEEQQLQVYQLAAEAMGPKKVVIRTADIGGDKKVEYLGLPAEANPMMGYRGIRISLDKNELFKVQLRAILRASAFGNISIMFPMITSVEEVVAAKKILEKAKEELRNEKTAFDENIEVGAMIETPAAVLISGELARELDFFSIGTNDLTQHTLAMDRQNGRLTNHYNSHHPALIKMIRIVANNVHLEGKRISICGDLAADTTMTELFIQMGIDELSVAPSKVLPLRKRIREIQ</sequence>
<name>A0ABT2RMI5_9FIRM</name>
<reference evidence="22 23" key="1">
    <citation type="journal article" date="2021" name="ISME Commun">
        <title>Automated analysis of genomic sequences facilitates high-throughput and comprehensive description of bacteria.</title>
        <authorList>
            <person name="Hitch T.C.A."/>
        </authorList>
    </citation>
    <scope>NUCLEOTIDE SEQUENCE [LARGE SCALE GENOMIC DNA]</scope>
    <source>
        <strain evidence="22 23">Sanger_03</strain>
    </source>
</reference>
<evidence type="ECO:0000256" key="18">
    <source>
        <dbReference type="SAM" id="Coils"/>
    </source>
</evidence>
<feature type="domain" description="Phosphotransferase system enzyme I N-terminal" evidence="21">
    <location>
        <begin position="5"/>
        <end position="124"/>
    </location>
</feature>
<comment type="caution">
    <text evidence="22">The sequence shown here is derived from an EMBL/GenBank/DDBJ whole genome shotgun (WGS) entry which is preliminary data.</text>
</comment>
<dbReference type="InterPro" id="IPR040442">
    <property type="entry name" value="Pyrv_kinase-like_dom_sf"/>
</dbReference>
<comment type="similarity">
    <text evidence="5 17">Belongs to the PEP-utilizing enzyme family.</text>
</comment>
<keyword evidence="14 17" id="KW-0418">Kinase</keyword>
<evidence type="ECO:0000256" key="10">
    <source>
        <dbReference type="ARBA" id="ARBA00022597"/>
    </source>
</evidence>
<dbReference type="EC" id="2.7.3.9" evidence="6 17"/>
<dbReference type="Gene3D" id="1.10.274.10">
    <property type="entry name" value="PtsI, HPr-binding domain"/>
    <property type="match status" value="1"/>
</dbReference>
<evidence type="ECO:0000259" key="20">
    <source>
        <dbReference type="Pfam" id="PF02896"/>
    </source>
</evidence>
<feature type="coiled-coil region" evidence="18">
    <location>
        <begin position="396"/>
        <end position="423"/>
    </location>
</feature>
<keyword evidence="9 17" id="KW-0963">Cytoplasm</keyword>
<proteinExistence type="inferred from homology"/>
<evidence type="ECO:0000256" key="6">
    <source>
        <dbReference type="ARBA" id="ARBA00012232"/>
    </source>
</evidence>
<keyword evidence="10 17" id="KW-0762">Sugar transport</keyword>
<dbReference type="EMBL" id="JAOQJU010000008">
    <property type="protein sequence ID" value="MCU6686628.1"/>
    <property type="molecule type" value="Genomic_DNA"/>
</dbReference>
<dbReference type="PRINTS" id="PR01736">
    <property type="entry name" value="PHPHTRNFRASE"/>
</dbReference>
<dbReference type="Gene3D" id="3.20.20.60">
    <property type="entry name" value="Phosphoenolpyruvate-binding domains"/>
    <property type="match status" value="1"/>
</dbReference>
<dbReference type="InterPro" id="IPR050499">
    <property type="entry name" value="PEP-utilizing_PTS_enzyme"/>
</dbReference>
<dbReference type="PANTHER" id="PTHR46244:SF3">
    <property type="entry name" value="PHOSPHOENOLPYRUVATE-PROTEIN PHOSPHOTRANSFERASE"/>
    <property type="match status" value="1"/>
</dbReference>
<dbReference type="SUPFAM" id="SSF52009">
    <property type="entry name" value="Phosphohistidine domain"/>
    <property type="match status" value="1"/>
</dbReference>
<keyword evidence="12 17" id="KW-0598">Phosphotransferase system</keyword>
<evidence type="ECO:0000256" key="9">
    <source>
        <dbReference type="ARBA" id="ARBA00022490"/>
    </source>
</evidence>
<evidence type="ECO:0000256" key="8">
    <source>
        <dbReference type="ARBA" id="ARBA00022448"/>
    </source>
</evidence>
<dbReference type="Proteomes" id="UP001652431">
    <property type="component" value="Unassembled WGS sequence"/>
</dbReference>
<evidence type="ECO:0000256" key="1">
    <source>
        <dbReference type="ARBA" id="ARBA00000683"/>
    </source>
</evidence>
<dbReference type="InterPro" id="IPR036618">
    <property type="entry name" value="PtsI_HPr-bd_sf"/>
</dbReference>
<evidence type="ECO:0000256" key="4">
    <source>
        <dbReference type="ARBA" id="ARBA00004496"/>
    </source>
</evidence>
<dbReference type="Pfam" id="PF00391">
    <property type="entry name" value="PEP-utilizers"/>
    <property type="match status" value="1"/>
</dbReference>
<evidence type="ECO:0000256" key="7">
    <source>
        <dbReference type="ARBA" id="ARBA00016544"/>
    </source>
</evidence>
<dbReference type="Gene3D" id="3.50.30.10">
    <property type="entry name" value="Phosphohistidine domain"/>
    <property type="match status" value="1"/>
</dbReference>
<evidence type="ECO:0000313" key="22">
    <source>
        <dbReference type="EMBL" id="MCU6686628.1"/>
    </source>
</evidence>
<keyword evidence="11 17" id="KW-0808">Transferase</keyword>
<evidence type="ECO:0000259" key="19">
    <source>
        <dbReference type="Pfam" id="PF00391"/>
    </source>
</evidence>
<dbReference type="Pfam" id="PF02896">
    <property type="entry name" value="PEP-utilizers_C"/>
    <property type="match status" value="1"/>
</dbReference>
<evidence type="ECO:0000256" key="17">
    <source>
        <dbReference type="PIRNR" id="PIRNR000732"/>
    </source>
</evidence>
<keyword evidence="23" id="KW-1185">Reference proteome</keyword>
<comment type="cofactor">
    <cofactor evidence="2 17">
        <name>Mg(2+)</name>
        <dbReference type="ChEBI" id="CHEBI:18420"/>
    </cofactor>
</comment>
<evidence type="ECO:0000256" key="13">
    <source>
        <dbReference type="ARBA" id="ARBA00022723"/>
    </source>
</evidence>
<comment type="catalytic activity">
    <reaction evidence="1 17">
        <text>L-histidyl-[protein] + phosphoenolpyruvate = N(pros)-phospho-L-histidyl-[protein] + pyruvate</text>
        <dbReference type="Rhea" id="RHEA:23880"/>
        <dbReference type="Rhea" id="RHEA-COMP:9745"/>
        <dbReference type="Rhea" id="RHEA-COMP:9746"/>
        <dbReference type="ChEBI" id="CHEBI:15361"/>
        <dbReference type="ChEBI" id="CHEBI:29979"/>
        <dbReference type="ChEBI" id="CHEBI:58702"/>
        <dbReference type="ChEBI" id="CHEBI:64837"/>
        <dbReference type="EC" id="2.7.3.9"/>
    </reaction>
</comment>
<keyword evidence="8 17" id="KW-0813">Transport</keyword>
<evidence type="ECO:0000256" key="15">
    <source>
        <dbReference type="ARBA" id="ARBA00022842"/>
    </source>
</evidence>
<dbReference type="PIRSF" id="PIRSF000732">
    <property type="entry name" value="PTS_enzyme_I"/>
    <property type="match status" value="1"/>
</dbReference>
<evidence type="ECO:0000256" key="11">
    <source>
        <dbReference type="ARBA" id="ARBA00022679"/>
    </source>
</evidence>
<comment type="subcellular location">
    <subcellularLocation>
        <location evidence="4 17">Cytoplasm</location>
    </subcellularLocation>
</comment>
<keyword evidence="15 17" id="KW-0460">Magnesium</keyword>
<feature type="domain" description="PEP-utilising enzyme C-terminal" evidence="20">
    <location>
        <begin position="252"/>
        <end position="540"/>
    </location>
</feature>
<evidence type="ECO:0000256" key="5">
    <source>
        <dbReference type="ARBA" id="ARBA00007837"/>
    </source>
</evidence>
<dbReference type="InterPro" id="IPR036637">
    <property type="entry name" value="Phosphohistidine_dom_sf"/>
</dbReference>
<evidence type="ECO:0000256" key="3">
    <source>
        <dbReference type="ARBA" id="ARBA00002728"/>
    </source>
</evidence>